<evidence type="ECO:0000313" key="2">
    <source>
        <dbReference type="EMBL" id="KYF73919.1"/>
    </source>
</evidence>
<dbReference type="EMBL" id="JEMB01003340">
    <property type="protein sequence ID" value="KYF73919.1"/>
    <property type="molecule type" value="Genomic_DNA"/>
</dbReference>
<dbReference type="Proteomes" id="UP000075635">
    <property type="component" value="Unassembled WGS sequence"/>
</dbReference>
<organism evidence="2 3">
    <name type="scientific">Sorangium cellulosum</name>
    <name type="common">Polyangium cellulosum</name>
    <dbReference type="NCBI Taxonomy" id="56"/>
    <lineage>
        <taxon>Bacteria</taxon>
        <taxon>Pseudomonadati</taxon>
        <taxon>Myxococcota</taxon>
        <taxon>Polyangia</taxon>
        <taxon>Polyangiales</taxon>
        <taxon>Polyangiaceae</taxon>
        <taxon>Sorangium</taxon>
    </lineage>
</organism>
<comment type="caution">
    <text evidence="2">The sequence shown here is derived from an EMBL/GenBank/DDBJ whole genome shotgun (WGS) entry which is preliminary data.</text>
</comment>
<gene>
    <name evidence="2" type="ORF">BE17_51835</name>
</gene>
<protein>
    <submittedName>
        <fullName evidence="2">Uncharacterized protein</fullName>
    </submittedName>
</protein>
<dbReference type="AlphaFoldDB" id="A0A150R131"/>
<reference evidence="2 3" key="1">
    <citation type="submission" date="2014-02" db="EMBL/GenBank/DDBJ databases">
        <title>The small core and large imbalanced accessory genome model reveals a collaborative survival strategy of Sorangium cellulosum strains in nature.</title>
        <authorList>
            <person name="Han K."/>
            <person name="Peng R."/>
            <person name="Blom J."/>
            <person name="Li Y.-Z."/>
        </authorList>
    </citation>
    <scope>NUCLEOTIDE SEQUENCE [LARGE SCALE GENOMIC DNA]</scope>
    <source>
        <strain evidence="2 3">So0011-07</strain>
    </source>
</reference>
<evidence type="ECO:0000256" key="1">
    <source>
        <dbReference type="SAM" id="MobiDB-lite"/>
    </source>
</evidence>
<name>A0A150R131_SORCE</name>
<accession>A0A150R131</accession>
<proteinExistence type="predicted"/>
<feature type="compositionally biased region" description="Basic residues" evidence="1">
    <location>
        <begin position="9"/>
        <end position="18"/>
    </location>
</feature>
<feature type="region of interest" description="Disordered" evidence="1">
    <location>
        <begin position="66"/>
        <end position="94"/>
    </location>
</feature>
<evidence type="ECO:0000313" key="3">
    <source>
        <dbReference type="Proteomes" id="UP000075635"/>
    </source>
</evidence>
<sequence>MSQRSSRSERRRCPHGTRAHPSPARDPDTSQAPPPPPSLILAALLGSSLLLGCALAGSASFPAASALPDARRRPDGVAIDPASTPPQPVNQADARDSVVTLRTPLGVGLALDVVAEFFKRVITEDSEALSELLTRDALAIQTGSGGQGQPPSAGTWWEQRFRRLEYGKLAGEPIYRESEVQIFRAEDVLAAPHHPAIQPETLDDQDIVIRVPIMTARIAADRLLGDEIVVWLRRDGPRFRIYRLLEDFQLQ</sequence>
<feature type="region of interest" description="Disordered" evidence="1">
    <location>
        <begin position="1"/>
        <end position="38"/>
    </location>
</feature>